<name>A0ABR3GHH4_9PEZI</name>
<dbReference type="Proteomes" id="UP001447188">
    <property type="component" value="Unassembled WGS sequence"/>
</dbReference>
<comment type="caution">
    <text evidence="2">The sequence shown here is derived from an EMBL/GenBank/DDBJ whole genome shotgun (WGS) entry which is preliminary data.</text>
</comment>
<sequence length="471" mass="52780">MNIHGQKQQSEGPGAWKIPFGEFDSLGLFNSKSGGSLVWGTQSVDCLHSIIYPEGGSFAPDDGFDDKDDSRYVGFFSSDNEENEIEATGEGAMKNYKELEEMPASIQSWAYQMSSSSDSRGEYGYGFLPGMQNTIVRHRAISNAQHQSIARMVEPNSDSDSASVMDEDSAGSEYNIPSGELEDSSWECHDFIGSKQIRSWGVVSPPPPTALRRTFLSLERDPATPVCFSSDLNHISFGTPDPFGRHKSSSLSIPFKDIPKQHQQHPQYEKQTPIPANHLHGYCHQQVEHTSCDQNLSHEATYSARWVFIDNIKTAARGSIVQPRYFQHEYLGLFLSSSPSGSRDSFVEISCEQARTVPDGGLIPSPPLGWRGGRPVPPSEMDLRWNIWTVGNLEIRCTASGVGVKHLREVLHRDDNYTGYRRSKWTHERLSAEVMVRRTKQEAKNEVVGRPQGFLAHQGWWFYVEALQSLM</sequence>
<protein>
    <submittedName>
        <fullName evidence="2">Uncharacterized protein</fullName>
    </submittedName>
</protein>
<evidence type="ECO:0000313" key="3">
    <source>
        <dbReference type="Proteomes" id="UP001447188"/>
    </source>
</evidence>
<evidence type="ECO:0000256" key="1">
    <source>
        <dbReference type="SAM" id="MobiDB-lite"/>
    </source>
</evidence>
<keyword evidence="3" id="KW-1185">Reference proteome</keyword>
<reference evidence="2 3" key="1">
    <citation type="submission" date="2024-02" db="EMBL/GenBank/DDBJ databases">
        <title>Discinaceae phylogenomics.</title>
        <authorList>
            <person name="Dirks A.C."/>
            <person name="James T.Y."/>
        </authorList>
    </citation>
    <scope>NUCLEOTIDE SEQUENCE [LARGE SCALE GENOMIC DNA]</scope>
    <source>
        <strain evidence="2 3">ACD0624</strain>
    </source>
</reference>
<feature type="region of interest" description="Disordered" evidence="1">
    <location>
        <begin position="154"/>
        <end position="179"/>
    </location>
</feature>
<accession>A0ABR3GHH4</accession>
<proteinExistence type="predicted"/>
<dbReference type="EMBL" id="JBBBZM010000073">
    <property type="protein sequence ID" value="KAL0635298.1"/>
    <property type="molecule type" value="Genomic_DNA"/>
</dbReference>
<organism evidence="2 3">
    <name type="scientific">Discina gigas</name>
    <dbReference type="NCBI Taxonomy" id="1032678"/>
    <lineage>
        <taxon>Eukaryota</taxon>
        <taxon>Fungi</taxon>
        <taxon>Dikarya</taxon>
        <taxon>Ascomycota</taxon>
        <taxon>Pezizomycotina</taxon>
        <taxon>Pezizomycetes</taxon>
        <taxon>Pezizales</taxon>
        <taxon>Discinaceae</taxon>
        <taxon>Discina</taxon>
    </lineage>
</organism>
<evidence type="ECO:0000313" key="2">
    <source>
        <dbReference type="EMBL" id="KAL0635298.1"/>
    </source>
</evidence>
<gene>
    <name evidence="2" type="ORF">Q9L58_005786</name>
</gene>